<dbReference type="OMA" id="AESEWEP"/>
<dbReference type="EMBL" id="HG792015">
    <property type="protein sequence ID" value="CDM26465.1"/>
    <property type="molecule type" value="Genomic_DNA"/>
</dbReference>
<reference evidence="2" key="1">
    <citation type="journal article" date="2014" name="Nat. Commun.">
        <title>Multiple recent horizontal transfers of a large genomic region in cheese making fungi.</title>
        <authorList>
            <person name="Cheeseman K."/>
            <person name="Ropars J."/>
            <person name="Renault P."/>
            <person name="Dupont J."/>
            <person name="Gouzy J."/>
            <person name="Branca A."/>
            <person name="Abraham A.L."/>
            <person name="Ceppi M."/>
            <person name="Conseiller E."/>
            <person name="Debuchy R."/>
            <person name="Malagnac F."/>
            <person name="Goarin A."/>
            <person name="Silar P."/>
            <person name="Lacoste S."/>
            <person name="Sallet E."/>
            <person name="Bensimon A."/>
            <person name="Giraud T."/>
            <person name="Brygoo Y."/>
        </authorList>
    </citation>
    <scope>NUCLEOTIDE SEQUENCE [LARGE SCALE GENOMIC DNA]</scope>
    <source>
        <strain evidence="2">FM164</strain>
    </source>
</reference>
<evidence type="ECO:0000256" key="1">
    <source>
        <dbReference type="SAM" id="MobiDB-lite"/>
    </source>
</evidence>
<organism evidence="2 3">
    <name type="scientific">Penicillium roqueforti (strain FM164)</name>
    <dbReference type="NCBI Taxonomy" id="1365484"/>
    <lineage>
        <taxon>Eukaryota</taxon>
        <taxon>Fungi</taxon>
        <taxon>Dikarya</taxon>
        <taxon>Ascomycota</taxon>
        <taxon>Pezizomycotina</taxon>
        <taxon>Eurotiomycetes</taxon>
        <taxon>Eurotiomycetidae</taxon>
        <taxon>Eurotiales</taxon>
        <taxon>Aspergillaceae</taxon>
        <taxon>Penicillium</taxon>
    </lineage>
</organism>
<gene>
    <name evidence="2" type="ORF">PROQFM164_S01g000274</name>
</gene>
<protein>
    <submittedName>
        <fullName evidence="2">Probable transposable element</fullName>
    </submittedName>
</protein>
<dbReference type="OrthoDB" id="4369213at2759"/>
<dbReference type="Proteomes" id="UP000030686">
    <property type="component" value="Unassembled WGS sequence"/>
</dbReference>
<dbReference type="STRING" id="1365484.W6PRG1"/>
<keyword evidence="3" id="KW-1185">Reference proteome</keyword>
<feature type="compositionally biased region" description="Pro residues" evidence="1">
    <location>
        <begin position="187"/>
        <end position="202"/>
    </location>
</feature>
<sequence length="229" mass="26007">MIFKGKVFIKSWFNGLPDDWRFEPLDIGYFAVLKRLYSWMVETKIRSGINYIDKLDFLEAYPSARIEAFKEDTIKNSFGAAESEWEPKTPSNYKQLLKQASSIKALLRTRSRSPPSPLNSAINQVLKACQVTMQSAAFLEKEVSDLRAANEKQKQKRTRSRKQIPSTEGLSVLEASILIVQPEEAIEPPPPPQLRRPSPPLLPRTRVLNRCGACGNLGHKRNACPDRPR</sequence>
<accession>W6PRG1</accession>
<feature type="region of interest" description="Disordered" evidence="1">
    <location>
        <begin position="183"/>
        <end position="202"/>
    </location>
</feature>
<proteinExistence type="predicted"/>
<evidence type="ECO:0000313" key="3">
    <source>
        <dbReference type="Proteomes" id="UP000030686"/>
    </source>
</evidence>
<dbReference type="AlphaFoldDB" id="W6PRG1"/>
<evidence type="ECO:0000313" key="2">
    <source>
        <dbReference type="EMBL" id="CDM26465.1"/>
    </source>
</evidence>
<name>W6PRG1_PENRF</name>